<name>A0A412XAC3_BACUN</name>
<dbReference type="RefSeq" id="WP_117866858.1">
    <property type="nucleotide sequence ID" value="NZ_JAQEAU010000001.1"/>
</dbReference>
<dbReference type="PANTHER" id="PTHR12526">
    <property type="entry name" value="GLYCOSYLTRANSFERASE"/>
    <property type="match status" value="1"/>
</dbReference>
<keyword evidence="1" id="KW-0808">Transferase</keyword>
<dbReference type="EMBL" id="QRZC01000024">
    <property type="protein sequence ID" value="RGV39566.1"/>
    <property type="molecule type" value="Genomic_DNA"/>
</dbReference>
<dbReference type="Gene3D" id="3.40.50.2000">
    <property type="entry name" value="Glycogen Phosphorylase B"/>
    <property type="match status" value="2"/>
</dbReference>
<evidence type="ECO:0000313" key="1">
    <source>
        <dbReference type="EMBL" id="RGV39566.1"/>
    </source>
</evidence>
<reference evidence="1 2" key="1">
    <citation type="submission" date="2018-08" db="EMBL/GenBank/DDBJ databases">
        <title>A genome reference for cultivated species of the human gut microbiota.</title>
        <authorList>
            <person name="Zou Y."/>
            <person name="Xue W."/>
            <person name="Luo G."/>
        </authorList>
    </citation>
    <scope>NUCLEOTIDE SEQUENCE [LARGE SCALE GENOMIC DNA]</scope>
    <source>
        <strain evidence="1 2">AF14-42</strain>
    </source>
</reference>
<accession>A0A412XAC3</accession>
<dbReference type="PANTHER" id="PTHR12526:SF630">
    <property type="entry name" value="GLYCOSYLTRANSFERASE"/>
    <property type="match status" value="1"/>
</dbReference>
<protein>
    <submittedName>
        <fullName evidence="1">Glycosyltransferase</fullName>
    </submittedName>
</protein>
<organism evidence="1 2">
    <name type="scientific">Bacteroides uniformis</name>
    <dbReference type="NCBI Taxonomy" id="820"/>
    <lineage>
        <taxon>Bacteria</taxon>
        <taxon>Pseudomonadati</taxon>
        <taxon>Bacteroidota</taxon>
        <taxon>Bacteroidia</taxon>
        <taxon>Bacteroidales</taxon>
        <taxon>Bacteroidaceae</taxon>
        <taxon>Bacteroides</taxon>
    </lineage>
</organism>
<gene>
    <name evidence="1" type="ORF">DWW14_16100</name>
</gene>
<comment type="caution">
    <text evidence="1">The sequence shown here is derived from an EMBL/GenBank/DDBJ whole genome shotgun (WGS) entry which is preliminary data.</text>
</comment>
<dbReference type="SUPFAM" id="SSF53756">
    <property type="entry name" value="UDP-Glycosyltransferase/glycogen phosphorylase"/>
    <property type="match status" value="1"/>
</dbReference>
<proteinExistence type="predicted"/>
<evidence type="ECO:0000313" key="2">
    <source>
        <dbReference type="Proteomes" id="UP000285343"/>
    </source>
</evidence>
<dbReference type="Proteomes" id="UP000285343">
    <property type="component" value="Unassembled WGS sequence"/>
</dbReference>
<sequence length="360" mass="41117">MKPKVLLLKNDISSYNVPIYNTIAANYDLTVAYYRSNGAKEKCLFKLIKLNFSKLGPFIFIKGICRLTKQYDLVSFVPDPHVFSYCILPFLPHKYGLLNWSIGFRVSYTHPYITDRKHTIIDKLYQTIFSRCDASIFYMEKAKEFWKNSSLDMDKVFVAPNTTLVKKIDIENKTKKDFLFVGTLYKGKGLEVLLDSYKKAIDNFNHQIPKLRIVGEGDMRPFIEDFIRKNKLENNISLEGAIFDENVLAEQFKKAILCFSPLQAGLSVPKSMGYGVPFVTQKNAITGGELYHITSGENGVMYDNSEELVEIMKDAILDSVKYINMGIAAQQYYYGKATVDHMAQGAISAFDFVLSKRENN</sequence>
<dbReference type="Pfam" id="PF13692">
    <property type="entry name" value="Glyco_trans_1_4"/>
    <property type="match status" value="1"/>
</dbReference>
<dbReference type="AlphaFoldDB" id="A0A412XAC3"/>
<dbReference type="GO" id="GO:0016740">
    <property type="term" value="F:transferase activity"/>
    <property type="evidence" value="ECO:0007669"/>
    <property type="project" value="UniProtKB-KW"/>
</dbReference>